<dbReference type="EMBL" id="MPUH01001419">
    <property type="protein sequence ID" value="OMJ67889.1"/>
    <property type="molecule type" value="Genomic_DNA"/>
</dbReference>
<sequence length="231" mass="27353">MEHIYSEAQTVIETNIKSLSSSNHKLESSSDYFRLAKLLVSESYNADKPILSKQLEALQKKEEDMISDFQDKVKNKEDLKIRLEESTNRLEILSKNLKMKELEFNTMKSIDKEDDDFNVNYDKVVQELNEQIAKRKLDNERLDQALKEMIYKVDRKKEEQGRILKEENDFINKIRYLNGQVDKKNYELDRIDEDIKKMKDSIRKKNSSPIRSPRREDYSSIRSFGSPSSRN</sequence>
<reference evidence="3 4" key="1">
    <citation type="submission" date="2016-11" db="EMBL/GenBank/DDBJ databases">
        <title>The macronuclear genome of Stentor coeruleus: a giant cell with tiny introns.</title>
        <authorList>
            <person name="Slabodnick M."/>
            <person name="Ruby J.G."/>
            <person name="Reiff S.B."/>
            <person name="Swart E.C."/>
            <person name="Gosai S."/>
            <person name="Prabakaran S."/>
            <person name="Witkowska E."/>
            <person name="Larue G.E."/>
            <person name="Fisher S."/>
            <person name="Freeman R.M."/>
            <person name="Gunawardena J."/>
            <person name="Chu W."/>
            <person name="Stover N.A."/>
            <person name="Gregory B.D."/>
            <person name="Nowacki M."/>
            <person name="Derisi J."/>
            <person name="Roy S.W."/>
            <person name="Marshall W.F."/>
            <person name="Sood P."/>
        </authorList>
    </citation>
    <scope>NUCLEOTIDE SEQUENCE [LARGE SCALE GENOMIC DNA]</scope>
    <source>
        <strain evidence="3">WM001</strain>
    </source>
</reference>
<keyword evidence="1" id="KW-0175">Coiled coil</keyword>
<proteinExistence type="predicted"/>
<accession>A0A1R2ATN4</accession>
<gene>
    <name evidence="3" type="ORF">SteCoe_34827</name>
</gene>
<comment type="caution">
    <text evidence="3">The sequence shown here is derived from an EMBL/GenBank/DDBJ whole genome shotgun (WGS) entry which is preliminary data.</text>
</comment>
<protein>
    <submittedName>
        <fullName evidence="3">Uncharacterized protein</fullName>
    </submittedName>
</protein>
<evidence type="ECO:0000256" key="2">
    <source>
        <dbReference type="SAM" id="MobiDB-lite"/>
    </source>
</evidence>
<feature type="region of interest" description="Disordered" evidence="2">
    <location>
        <begin position="197"/>
        <end position="231"/>
    </location>
</feature>
<evidence type="ECO:0000313" key="3">
    <source>
        <dbReference type="EMBL" id="OMJ67889.1"/>
    </source>
</evidence>
<feature type="compositionally biased region" description="Low complexity" evidence="2">
    <location>
        <begin position="220"/>
        <end position="231"/>
    </location>
</feature>
<dbReference type="Proteomes" id="UP000187209">
    <property type="component" value="Unassembled WGS sequence"/>
</dbReference>
<dbReference type="AlphaFoldDB" id="A0A1R2ATN4"/>
<evidence type="ECO:0000313" key="4">
    <source>
        <dbReference type="Proteomes" id="UP000187209"/>
    </source>
</evidence>
<organism evidence="3 4">
    <name type="scientific">Stentor coeruleus</name>
    <dbReference type="NCBI Taxonomy" id="5963"/>
    <lineage>
        <taxon>Eukaryota</taxon>
        <taxon>Sar</taxon>
        <taxon>Alveolata</taxon>
        <taxon>Ciliophora</taxon>
        <taxon>Postciliodesmatophora</taxon>
        <taxon>Heterotrichea</taxon>
        <taxon>Heterotrichida</taxon>
        <taxon>Stentoridae</taxon>
        <taxon>Stentor</taxon>
    </lineage>
</organism>
<name>A0A1R2ATN4_9CILI</name>
<feature type="coiled-coil region" evidence="1">
    <location>
        <begin position="66"/>
        <end position="159"/>
    </location>
</feature>
<evidence type="ECO:0000256" key="1">
    <source>
        <dbReference type="SAM" id="Coils"/>
    </source>
</evidence>
<keyword evidence="4" id="KW-1185">Reference proteome</keyword>